<comment type="caution">
    <text evidence="1">The sequence shown here is derived from an EMBL/GenBank/DDBJ whole genome shotgun (WGS) entry which is preliminary data.</text>
</comment>
<proteinExistence type="predicted"/>
<reference evidence="1" key="2">
    <citation type="submission" date="2020-11" db="EMBL/GenBank/DDBJ databases">
        <authorList>
            <person name="McCartney M.A."/>
            <person name="Auch B."/>
            <person name="Kono T."/>
            <person name="Mallez S."/>
            <person name="Becker A."/>
            <person name="Gohl D.M."/>
            <person name="Silverstein K.A.T."/>
            <person name="Koren S."/>
            <person name="Bechman K.B."/>
            <person name="Herman A."/>
            <person name="Abrahante J.E."/>
            <person name="Garbe J."/>
        </authorList>
    </citation>
    <scope>NUCLEOTIDE SEQUENCE</scope>
    <source>
        <strain evidence="1">Duluth1</strain>
        <tissue evidence="1">Whole animal</tissue>
    </source>
</reference>
<evidence type="ECO:0000313" key="2">
    <source>
        <dbReference type="Proteomes" id="UP000828390"/>
    </source>
</evidence>
<accession>A0A9D4KF51</accession>
<dbReference type="Proteomes" id="UP000828390">
    <property type="component" value="Unassembled WGS sequence"/>
</dbReference>
<name>A0A9D4KF51_DREPO</name>
<organism evidence="1 2">
    <name type="scientific">Dreissena polymorpha</name>
    <name type="common">Zebra mussel</name>
    <name type="synonym">Mytilus polymorpha</name>
    <dbReference type="NCBI Taxonomy" id="45954"/>
    <lineage>
        <taxon>Eukaryota</taxon>
        <taxon>Metazoa</taxon>
        <taxon>Spiralia</taxon>
        <taxon>Lophotrochozoa</taxon>
        <taxon>Mollusca</taxon>
        <taxon>Bivalvia</taxon>
        <taxon>Autobranchia</taxon>
        <taxon>Heteroconchia</taxon>
        <taxon>Euheterodonta</taxon>
        <taxon>Imparidentia</taxon>
        <taxon>Neoheterodontei</taxon>
        <taxon>Myida</taxon>
        <taxon>Dreissenoidea</taxon>
        <taxon>Dreissenidae</taxon>
        <taxon>Dreissena</taxon>
    </lineage>
</organism>
<sequence>MSIFRNLNAKCDGRTDRQTDRQSNHYITVEDCQKSLKSQQAIYPQYKPTEAFKEIEPLNSSEVHTNTMMIHHTSLTQTLMIQNLKAMEIVFSSAFSEKTRGIVLASSSCRLTYASAVNDVEDDDQLSNFSILCACPNPGSWTRLAKATMCRLYIFNIRRIAEVEDMLLEAYQNRPEWTGTEEFRASLSDTEKFGENLNNNSAAEGEFGISEKLVRDWRKNKDTIIIENVKSEFFVLVLILEVGLDWQRRLCADCTFST</sequence>
<dbReference type="AlphaFoldDB" id="A0A9D4KF51"/>
<evidence type="ECO:0000313" key="1">
    <source>
        <dbReference type="EMBL" id="KAH3838344.1"/>
    </source>
</evidence>
<protein>
    <submittedName>
        <fullName evidence="1">Uncharacterized protein</fullName>
    </submittedName>
</protein>
<keyword evidence="2" id="KW-1185">Reference proteome</keyword>
<dbReference type="EMBL" id="JAIWYP010000004">
    <property type="protein sequence ID" value="KAH3838344.1"/>
    <property type="molecule type" value="Genomic_DNA"/>
</dbReference>
<gene>
    <name evidence="1" type="ORF">DPMN_111752</name>
</gene>
<reference evidence="1" key="1">
    <citation type="journal article" date="2019" name="bioRxiv">
        <title>The Genome of the Zebra Mussel, Dreissena polymorpha: A Resource for Invasive Species Research.</title>
        <authorList>
            <person name="McCartney M.A."/>
            <person name="Auch B."/>
            <person name="Kono T."/>
            <person name="Mallez S."/>
            <person name="Zhang Y."/>
            <person name="Obille A."/>
            <person name="Becker A."/>
            <person name="Abrahante J.E."/>
            <person name="Garbe J."/>
            <person name="Badalamenti J.P."/>
            <person name="Herman A."/>
            <person name="Mangelson H."/>
            <person name="Liachko I."/>
            <person name="Sullivan S."/>
            <person name="Sone E.D."/>
            <person name="Koren S."/>
            <person name="Silverstein K.A.T."/>
            <person name="Beckman K.B."/>
            <person name="Gohl D.M."/>
        </authorList>
    </citation>
    <scope>NUCLEOTIDE SEQUENCE</scope>
    <source>
        <strain evidence="1">Duluth1</strain>
        <tissue evidence="1">Whole animal</tissue>
    </source>
</reference>